<protein>
    <recommendedName>
        <fullName evidence="7">C3H1-type domain-containing protein</fullName>
    </recommendedName>
</protein>
<dbReference type="InterPro" id="IPR000571">
    <property type="entry name" value="Znf_CCCH"/>
</dbReference>
<feature type="domain" description="C3H1-type" evidence="7">
    <location>
        <begin position="125"/>
        <end position="153"/>
    </location>
</feature>
<evidence type="ECO:0000256" key="4">
    <source>
        <dbReference type="ARBA" id="ARBA00023125"/>
    </source>
</evidence>
<dbReference type="InterPro" id="IPR050974">
    <property type="entry name" value="Plant_ZF_CCCH"/>
</dbReference>
<evidence type="ECO:0000259" key="7">
    <source>
        <dbReference type="PROSITE" id="PS50103"/>
    </source>
</evidence>
<accession>A0A7I8KSD1</accession>
<keyword evidence="2 5" id="KW-0863">Zinc-finger</keyword>
<dbReference type="OrthoDB" id="411372at2759"/>
<feature type="domain" description="C3H1-type" evidence="7">
    <location>
        <begin position="36"/>
        <end position="64"/>
    </location>
</feature>
<dbReference type="InterPro" id="IPR036855">
    <property type="entry name" value="Znf_CCCH_sf"/>
</dbReference>
<keyword evidence="9" id="KW-1185">Reference proteome</keyword>
<dbReference type="PANTHER" id="PTHR12506">
    <property type="entry name" value="PROTEIN PHOSPHATASE RELATED"/>
    <property type="match status" value="1"/>
</dbReference>
<dbReference type="PROSITE" id="PS50103">
    <property type="entry name" value="ZF_C3H1"/>
    <property type="match status" value="5"/>
</dbReference>
<feature type="domain" description="C3H1-type" evidence="7">
    <location>
        <begin position="80"/>
        <end position="108"/>
    </location>
</feature>
<feature type="region of interest" description="Disordered" evidence="6">
    <location>
        <begin position="1"/>
        <end position="21"/>
    </location>
</feature>
<evidence type="ECO:0000313" key="9">
    <source>
        <dbReference type="Proteomes" id="UP000663760"/>
    </source>
</evidence>
<dbReference type="GO" id="GO:0008270">
    <property type="term" value="F:zinc ion binding"/>
    <property type="evidence" value="ECO:0007669"/>
    <property type="project" value="UniProtKB-KW"/>
</dbReference>
<sequence>MEEGGFHPSADTGLEDSMWQLSFGGGGSNKSAYPERPGEPECNYYMRTGRCDFGDKCRFNHPRNRVINAAASPGVEYPERVGQPVCQYFLKTGSCKFGATCKYHHPRPEEAVSPVQLNIFGYPMRKGEKECSYYMKNGNCKFGVACKFHHPQPAFTSAHEPAYPFYPSLLSPYQLSTMASWQGARTLPLSSGSYVPGPYGPVFIPTETIPVPGWGPYVPPVNPVVPPKSRPTDEEGSLYGLSHQLSPSAPAYRRTYQPAPPFSSPPNNGQREQLLPERPDQPECQYYKKTGQCKFGSTCKFHHPPEKIIPKASYFLNPVGLPLRPGAPYCIFFAQHGVCKFGPSCKFDHPMGTLSYSPSTSSLVDMSVNPSLFSTGLRHGVSPNTAFSISTLSHSSMQAPLPQISTPSSNSCNGPAGEGTTSGIETQ</sequence>
<feature type="zinc finger region" description="C3H1-type" evidence="5">
    <location>
        <begin position="324"/>
        <end position="352"/>
    </location>
</feature>
<dbReference type="Gene3D" id="4.10.1000.10">
    <property type="entry name" value="Zinc finger, CCCH-type"/>
    <property type="match status" value="2"/>
</dbReference>
<dbReference type="GO" id="GO:0003677">
    <property type="term" value="F:DNA binding"/>
    <property type="evidence" value="ECO:0007669"/>
    <property type="project" value="UniProtKB-KW"/>
</dbReference>
<dbReference type="Gene3D" id="2.30.30.1190">
    <property type="match status" value="1"/>
</dbReference>
<organism evidence="8 9">
    <name type="scientific">Spirodela intermedia</name>
    <name type="common">Intermediate duckweed</name>
    <dbReference type="NCBI Taxonomy" id="51605"/>
    <lineage>
        <taxon>Eukaryota</taxon>
        <taxon>Viridiplantae</taxon>
        <taxon>Streptophyta</taxon>
        <taxon>Embryophyta</taxon>
        <taxon>Tracheophyta</taxon>
        <taxon>Spermatophyta</taxon>
        <taxon>Magnoliopsida</taxon>
        <taxon>Liliopsida</taxon>
        <taxon>Araceae</taxon>
        <taxon>Lemnoideae</taxon>
        <taxon>Spirodela</taxon>
    </lineage>
</organism>
<name>A0A7I8KSD1_SPIIN</name>
<dbReference type="Pfam" id="PF00642">
    <property type="entry name" value="zf-CCCH"/>
    <property type="match status" value="5"/>
</dbReference>
<evidence type="ECO:0000256" key="1">
    <source>
        <dbReference type="ARBA" id="ARBA00022723"/>
    </source>
</evidence>
<dbReference type="AlphaFoldDB" id="A0A7I8KSD1"/>
<gene>
    <name evidence="8" type="ORF">SI8410_07010594</name>
</gene>
<feature type="zinc finger region" description="C3H1-type" evidence="5">
    <location>
        <begin position="125"/>
        <end position="153"/>
    </location>
</feature>
<dbReference type="GO" id="GO:0003729">
    <property type="term" value="F:mRNA binding"/>
    <property type="evidence" value="ECO:0007669"/>
    <property type="project" value="TreeGrafter"/>
</dbReference>
<feature type="region of interest" description="Disordered" evidence="6">
    <location>
        <begin position="398"/>
        <end position="427"/>
    </location>
</feature>
<proteinExistence type="predicted"/>
<evidence type="ECO:0000256" key="2">
    <source>
        <dbReference type="ARBA" id="ARBA00022771"/>
    </source>
</evidence>
<feature type="domain" description="C3H1-type" evidence="7">
    <location>
        <begin position="278"/>
        <end position="306"/>
    </location>
</feature>
<keyword evidence="3 5" id="KW-0862">Zinc</keyword>
<evidence type="ECO:0000256" key="3">
    <source>
        <dbReference type="ARBA" id="ARBA00022833"/>
    </source>
</evidence>
<dbReference type="Proteomes" id="UP000663760">
    <property type="component" value="Chromosome 7"/>
</dbReference>
<dbReference type="SMART" id="SM00356">
    <property type="entry name" value="ZnF_C3H1"/>
    <property type="match status" value="5"/>
</dbReference>
<reference evidence="8" key="1">
    <citation type="submission" date="2020-02" db="EMBL/GenBank/DDBJ databases">
        <authorList>
            <person name="Scholz U."/>
            <person name="Mascher M."/>
            <person name="Fiebig A."/>
        </authorList>
    </citation>
    <scope>NUCLEOTIDE SEQUENCE</scope>
</reference>
<dbReference type="SUPFAM" id="SSF90229">
    <property type="entry name" value="CCCH zinc finger"/>
    <property type="match status" value="5"/>
</dbReference>
<dbReference type="PANTHER" id="PTHR12506:SF41">
    <property type="entry name" value="ZINC FINGER CCCH DOMAIN-CONTAINING PROTEIN 58"/>
    <property type="match status" value="1"/>
</dbReference>
<dbReference type="EMBL" id="LR746270">
    <property type="protein sequence ID" value="CAA7399924.1"/>
    <property type="molecule type" value="Genomic_DNA"/>
</dbReference>
<feature type="domain" description="C3H1-type" evidence="7">
    <location>
        <begin position="324"/>
        <end position="352"/>
    </location>
</feature>
<keyword evidence="4" id="KW-0238">DNA-binding</keyword>
<feature type="zinc finger region" description="C3H1-type" evidence="5">
    <location>
        <begin position="80"/>
        <end position="108"/>
    </location>
</feature>
<feature type="zinc finger region" description="C3H1-type" evidence="5">
    <location>
        <begin position="278"/>
        <end position="306"/>
    </location>
</feature>
<evidence type="ECO:0000256" key="6">
    <source>
        <dbReference type="SAM" id="MobiDB-lite"/>
    </source>
</evidence>
<evidence type="ECO:0000256" key="5">
    <source>
        <dbReference type="PROSITE-ProRule" id="PRU00723"/>
    </source>
</evidence>
<feature type="region of interest" description="Disordered" evidence="6">
    <location>
        <begin position="254"/>
        <end position="276"/>
    </location>
</feature>
<keyword evidence="1 5" id="KW-0479">Metal-binding</keyword>
<feature type="zinc finger region" description="C3H1-type" evidence="5">
    <location>
        <begin position="36"/>
        <end position="64"/>
    </location>
</feature>
<evidence type="ECO:0000313" key="8">
    <source>
        <dbReference type="EMBL" id="CAA7399924.1"/>
    </source>
</evidence>